<keyword evidence="5 8" id="KW-0238">DNA-binding</keyword>
<keyword evidence="4" id="KW-0805">Transcription regulation</keyword>
<feature type="domain" description="OmpR/PhoB-type" evidence="11">
    <location>
        <begin position="157"/>
        <end position="255"/>
    </location>
</feature>
<comment type="subcellular location">
    <subcellularLocation>
        <location evidence="1">Cytoplasm</location>
    </subcellularLocation>
</comment>
<dbReference type="Proteomes" id="UP000247569">
    <property type="component" value="Unassembled WGS sequence"/>
</dbReference>
<dbReference type="PROSITE" id="PS50110">
    <property type="entry name" value="RESPONSE_REGULATORY"/>
    <property type="match status" value="1"/>
</dbReference>
<keyword evidence="2 7" id="KW-0597">Phosphoprotein</keyword>
<evidence type="ECO:0000256" key="6">
    <source>
        <dbReference type="ARBA" id="ARBA00023163"/>
    </source>
</evidence>
<evidence type="ECO:0000259" key="10">
    <source>
        <dbReference type="PROSITE" id="PS50110"/>
    </source>
</evidence>
<dbReference type="InterPro" id="IPR036388">
    <property type="entry name" value="WH-like_DNA-bd_sf"/>
</dbReference>
<dbReference type="Gene3D" id="1.10.10.10">
    <property type="entry name" value="Winged helix-like DNA-binding domain superfamily/Winged helix DNA-binding domain"/>
    <property type="match status" value="1"/>
</dbReference>
<dbReference type="Pfam" id="PF00486">
    <property type="entry name" value="Trans_reg_C"/>
    <property type="match status" value="1"/>
</dbReference>
<proteinExistence type="predicted"/>
<dbReference type="InterPro" id="IPR011006">
    <property type="entry name" value="CheY-like_superfamily"/>
</dbReference>
<keyword evidence="6" id="KW-0804">Transcription</keyword>
<evidence type="ECO:0000256" key="9">
    <source>
        <dbReference type="SAM" id="MobiDB-lite"/>
    </source>
</evidence>
<evidence type="ECO:0000256" key="2">
    <source>
        <dbReference type="ARBA" id="ARBA00022553"/>
    </source>
</evidence>
<feature type="region of interest" description="Disordered" evidence="9">
    <location>
        <begin position="1"/>
        <end position="33"/>
    </location>
</feature>
<dbReference type="InterPro" id="IPR001867">
    <property type="entry name" value="OmpR/PhoB-type_DNA-bd"/>
</dbReference>
<dbReference type="PROSITE" id="PS51755">
    <property type="entry name" value="OMPR_PHOB"/>
    <property type="match status" value="1"/>
</dbReference>
<dbReference type="GO" id="GO:0005829">
    <property type="term" value="C:cytosol"/>
    <property type="evidence" value="ECO:0007669"/>
    <property type="project" value="TreeGrafter"/>
</dbReference>
<evidence type="ECO:0000256" key="4">
    <source>
        <dbReference type="ARBA" id="ARBA00023015"/>
    </source>
</evidence>
<dbReference type="SMART" id="SM00862">
    <property type="entry name" value="Trans_reg_C"/>
    <property type="match status" value="1"/>
</dbReference>
<feature type="compositionally biased region" description="Polar residues" evidence="9">
    <location>
        <begin position="16"/>
        <end position="25"/>
    </location>
</feature>
<evidence type="ECO:0000313" key="13">
    <source>
        <dbReference type="Proteomes" id="UP000247569"/>
    </source>
</evidence>
<dbReference type="AlphaFoldDB" id="A0A318KDZ9"/>
<protein>
    <submittedName>
        <fullName evidence="12">Two-component system response regulator MprA</fullName>
    </submittedName>
</protein>
<dbReference type="SUPFAM" id="SSF52172">
    <property type="entry name" value="CheY-like"/>
    <property type="match status" value="1"/>
</dbReference>
<keyword evidence="13" id="KW-1185">Reference proteome</keyword>
<feature type="modified residue" description="4-aspartylphosphate" evidence="7">
    <location>
        <position position="83"/>
    </location>
</feature>
<dbReference type="GO" id="GO:0032993">
    <property type="term" value="C:protein-DNA complex"/>
    <property type="evidence" value="ECO:0007669"/>
    <property type="project" value="TreeGrafter"/>
</dbReference>
<dbReference type="PANTHER" id="PTHR48111:SF22">
    <property type="entry name" value="REGULATOR OF RPOS"/>
    <property type="match status" value="1"/>
</dbReference>
<dbReference type="Gene3D" id="6.10.250.690">
    <property type="match status" value="1"/>
</dbReference>
<dbReference type="Gene3D" id="3.40.50.2300">
    <property type="match status" value="1"/>
</dbReference>
<evidence type="ECO:0000256" key="7">
    <source>
        <dbReference type="PROSITE-ProRule" id="PRU00169"/>
    </source>
</evidence>
<name>A0A318KDZ9_9NOCA</name>
<dbReference type="Pfam" id="PF00072">
    <property type="entry name" value="Response_reg"/>
    <property type="match status" value="1"/>
</dbReference>
<evidence type="ECO:0000256" key="5">
    <source>
        <dbReference type="ARBA" id="ARBA00023125"/>
    </source>
</evidence>
<dbReference type="InterPro" id="IPR001789">
    <property type="entry name" value="Sig_transdc_resp-reg_receiver"/>
</dbReference>
<dbReference type="GO" id="GO:0000976">
    <property type="term" value="F:transcription cis-regulatory region binding"/>
    <property type="evidence" value="ECO:0007669"/>
    <property type="project" value="TreeGrafter"/>
</dbReference>
<evidence type="ECO:0000313" key="12">
    <source>
        <dbReference type="EMBL" id="PXX69320.1"/>
    </source>
</evidence>
<evidence type="ECO:0000256" key="1">
    <source>
        <dbReference type="ARBA" id="ARBA00004496"/>
    </source>
</evidence>
<evidence type="ECO:0000256" key="3">
    <source>
        <dbReference type="ARBA" id="ARBA00023012"/>
    </source>
</evidence>
<organism evidence="12 13">
    <name type="scientific">Nocardia tenerifensis</name>
    <dbReference type="NCBI Taxonomy" id="228006"/>
    <lineage>
        <taxon>Bacteria</taxon>
        <taxon>Bacillati</taxon>
        <taxon>Actinomycetota</taxon>
        <taxon>Actinomycetes</taxon>
        <taxon>Mycobacteriales</taxon>
        <taxon>Nocardiaceae</taxon>
        <taxon>Nocardia</taxon>
    </lineage>
</organism>
<feature type="domain" description="Response regulatory" evidence="10">
    <location>
        <begin position="34"/>
        <end position="148"/>
    </location>
</feature>
<dbReference type="GO" id="GO:0006355">
    <property type="term" value="P:regulation of DNA-templated transcription"/>
    <property type="evidence" value="ECO:0007669"/>
    <property type="project" value="InterPro"/>
</dbReference>
<dbReference type="SMART" id="SM00448">
    <property type="entry name" value="REC"/>
    <property type="match status" value="1"/>
</dbReference>
<feature type="DNA-binding region" description="OmpR/PhoB-type" evidence="8">
    <location>
        <begin position="157"/>
        <end position="255"/>
    </location>
</feature>
<accession>A0A318KDZ9</accession>
<dbReference type="FunFam" id="1.10.10.10:FF:000005">
    <property type="entry name" value="Two-component system response regulator"/>
    <property type="match status" value="1"/>
</dbReference>
<gene>
    <name evidence="12" type="ORF">DFR70_1021009</name>
</gene>
<sequence length="256" mass="28673">MTVITRDALEPGKALPSSNNDRVTTPSSSVPAPSVLVVEDDPHVRSTLDQLLRFEGYTVHLAEDGQRAVELLAELRPDLAVVDVVMPRLDGLSLCRLLRRRGDRLPILVLTARHQIGDRVAGLDAGADDYLPKPFATDELLARLRALLRRSTLDEDGAVLSVADLTLNTATREVYRGDRAIELTKTEFDVLELLLRNARIVLSRSRIYEHIWGFDFDTDSRSLDVYVGYLRRKTEQNGEPRLIHTVRNVGYAVRPA</sequence>
<reference evidence="12 13" key="1">
    <citation type="submission" date="2018-05" db="EMBL/GenBank/DDBJ databases">
        <title>Genomic Encyclopedia of Type Strains, Phase IV (KMG-IV): sequencing the most valuable type-strain genomes for metagenomic binning, comparative biology and taxonomic classification.</title>
        <authorList>
            <person name="Goeker M."/>
        </authorList>
    </citation>
    <scope>NUCLEOTIDE SEQUENCE [LARGE SCALE GENOMIC DNA]</scope>
    <source>
        <strain evidence="12 13">DSM 44704</strain>
    </source>
</reference>
<dbReference type="InterPro" id="IPR039420">
    <property type="entry name" value="WalR-like"/>
</dbReference>
<keyword evidence="3" id="KW-0902">Two-component regulatory system</keyword>
<evidence type="ECO:0000259" key="11">
    <source>
        <dbReference type="PROSITE" id="PS51755"/>
    </source>
</evidence>
<dbReference type="GO" id="GO:0000156">
    <property type="term" value="F:phosphorelay response regulator activity"/>
    <property type="evidence" value="ECO:0007669"/>
    <property type="project" value="TreeGrafter"/>
</dbReference>
<dbReference type="PANTHER" id="PTHR48111">
    <property type="entry name" value="REGULATOR OF RPOS"/>
    <property type="match status" value="1"/>
</dbReference>
<dbReference type="CDD" id="cd00383">
    <property type="entry name" value="trans_reg_C"/>
    <property type="match status" value="1"/>
</dbReference>
<comment type="caution">
    <text evidence="12">The sequence shown here is derived from an EMBL/GenBank/DDBJ whole genome shotgun (WGS) entry which is preliminary data.</text>
</comment>
<dbReference type="EMBL" id="QJKF01000002">
    <property type="protein sequence ID" value="PXX69320.1"/>
    <property type="molecule type" value="Genomic_DNA"/>
</dbReference>
<evidence type="ECO:0000256" key="8">
    <source>
        <dbReference type="PROSITE-ProRule" id="PRU01091"/>
    </source>
</evidence>